<dbReference type="CDD" id="cd01026">
    <property type="entry name" value="TOPRIM_OLD"/>
    <property type="match status" value="1"/>
</dbReference>
<evidence type="ECO:0000259" key="2">
    <source>
        <dbReference type="Pfam" id="PF13175"/>
    </source>
</evidence>
<sequence length="619" mass="68344">MPLWRQKIGAEALATESDAATAMWLETVRIKGFRSCEDTEVALSPGLTLLVGENNAGKSNIIDALRLATTPLSGRRTRYFEVDDPSIGSTSNPDIELVFADGDSFQQALFIGALDLKTKKIHHHVRYFPPTDQHPRGRTERLAGPVASPDPESEVRSKINHVYLEPLRDAKRELDSGNGRRLGAVLRYLLNEEDKEAFLEEARAATDGLSGSRAVQGVSEKIQEHLSSLTDAVRGQQVALGFEQPSLEHLARGLRLKMAEHGIDVTDLASSGLGYANLLFMSTVLLELQEANLSELTLLLVEEPEAHLHPQLQGVLLDFLLEQAEQSVQQAQEGQPAGRIQVVATTHSPNLASSVGLERTVVIRPTMRANRSNTAALALKQVNFDDENDRRKIDQYLDVTRSDLLFTQRVILVEGISEAVLLPALAKHCVFDRTDKEQAKRLRRFNATPIVNLGSVDFRPYLRLLLHDFGEGMRLADKVIALTDEDPQIGDEETKSINRSSDLKNIARGWDADSILNVQTSDFTLEASLLTGSSVNNRVLKEAFRKQHPRSMGKWEAIEEASEPAREMYRRLQAKKAAENLGISKGQFAHDVAIAISNPGVDFDCPAQLRAAIEAAAED</sequence>
<reference evidence="6" key="1">
    <citation type="journal article" date="2019" name="Int. J. Syst. Evol. Microbiol.">
        <title>The Global Catalogue of Microorganisms (GCM) 10K type strain sequencing project: providing services to taxonomists for standard genome sequencing and annotation.</title>
        <authorList>
            <consortium name="The Broad Institute Genomics Platform"/>
            <consortium name="The Broad Institute Genome Sequencing Center for Infectious Disease"/>
            <person name="Wu L."/>
            <person name="Ma J."/>
        </authorList>
    </citation>
    <scope>NUCLEOTIDE SEQUENCE [LARGE SCALE GENOMIC DNA]</scope>
    <source>
        <strain evidence="6">CCUG 51943</strain>
    </source>
</reference>
<dbReference type="Proteomes" id="UP001596244">
    <property type="component" value="Unassembled WGS sequence"/>
</dbReference>
<dbReference type="InterPro" id="IPR034139">
    <property type="entry name" value="TOPRIM_OLD"/>
</dbReference>
<dbReference type="PANTHER" id="PTHR43581:SF4">
    <property type="entry name" value="ATP_GTP PHOSPHATASE"/>
    <property type="match status" value="1"/>
</dbReference>
<dbReference type="InterPro" id="IPR051396">
    <property type="entry name" value="Bact_Antivir_Def_Nuclease"/>
</dbReference>
<keyword evidence="6" id="KW-1185">Reference proteome</keyword>
<evidence type="ECO:0000313" key="6">
    <source>
        <dbReference type="Proteomes" id="UP001596244"/>
    </source>
</evidence>
<keyword evidence="5" id="KW-0378">Hydrolase</keyword>
<dbReference type="Pfam" id="PF13175">
    <property type="entry name" value="AAA_15"/>
    <property type="match status" value="1"/>
</dbReference>
<feature type="region of interest" description="Disordered" evidence="1">
    <location>
        <begin position="127"/>
        <end position="155"/>
    </location>
</feature>
<keyword evidence="5" id="KW-0540">Nuclease</keyword>
<accession>A0ABW1QAZ0</accession>
<name>A0ABW1QAZ0_9CORY</name>
<dbReference type="Pfam" id="PF13476">
    <property type="entry name" value="AAA_23"/>
    <property type="match status" value="1"/>
</dbReference>
<dbReference type="GO" id="GO:0004519">
    <property type="term" value="F:endonuclease activity"/>
    <property type="evidence" value="ECO:0007669"/>
    <property type="project" value="UniProtKB-KW"/>
</dbReference>
<proteinExistence type="predicted"/>
<feature type="domain" description="Endonuclease GajA/Old nuclease/RecF-like AAA" evidence="2">
    <location>
        <begin position="264"/>
        <end position="352"/>
    </location>
</feature>
<keyword evidence="5" id="KW-0255">Endonuclease</keyword>
<dbReference type="InterPro" id="IPR038729">
    <property type="entry name" value="Rad50/SbcC_AAA"/>
</dbReference>
<dbReference type="Pfam" id="PF20469">
    <property type="entry name" value="OLD-like_TOPRIM"/>
    <property type="match status" value="1"/>
</dbReference>
<dbReference type="InterPro" id="IPR027417">
    <property type="entry name" value="P-loop_NTPase"/>
</dbReference>
<dbReference type="InterPro" id="IPR041685">
    <property type="entry name" value="AAA_GajA/Old/RecF-like"/>
</dbReference>
<gene>
    <name evidence="5" type="ORF">ACFPUZ_07105</name>
</gene>
<dbReference type="SUPFAM" id="SSF52540">
    <property type="entry name" value="P-loop containing nucleoside triphosphate hydrolases"/>
    <property type="match status" value="1"/>
</dbReference>
<dbReference type="Gene3D" id="3.40.50.300">
    <property type="entry name" value="P-loop containing nucleotide triphosphate hydrolases"/>
    <property type="match status" value="1"/>
</dbReference>
<feature type="domain" description="Rad50/SbcC-type AAA" evidence="3">
    <location>
        <begin position="28"/>
        <end position="104"/>
    </location>
</feature>
<evidence type="ECO:0000313" key="5">
    <source>
        <dbReference type="EMBL" id="MFC6146569.1"/>
    </source>
</evidence>
<evidence type="ECO:0000259" key="4">
    <source>
        <dbReference type="Pfam" id="PF20469"/>
    </source>
</evidence>
<comment type="caution">
    <text evidence="5">The sequence shown here is derived from an EMBL/GenBank/DDBJ whole genome shotgun (WGS) entry which is preliminary data.</text>
</comment>
<evidence type="ECO:0000256" key="1">
    <source>
        <dbReference type="SAM" id="MobiDB-lite"/>
    </source>
</evidence>
<dbReference type="RefSeq" id="WP_303376206.1">
    <property type="nucleotide sequence ID" value="NZ_JBHSQE010000004.1"/>
</dbReference>
<feature type="domain" description="OLD protein-like TOPRIM" evidence="4">
    <location>
        <begin position="405"/>
        <end position="486"/>
    </location>
</feature>
<protein>
    <submittedName>
        <fullName evidence="5">ATP-dependent endonuclease</fullName>
    </submittedName>
</protein>
<evidence type="ECO:0000259" key="3">
    <source>
        <dbReference type="Pfam" id="PF13476"/>
    </source>
</evidence>
<dbReference type="EMBL" id="JBHSQE010000004">
    <property type="protein sequence ID" value="MFC6146569.1"/>
    <property type="molecule type" value="Genomic_DNA"/>
</dbReference>
<organism evidence="5 6">
    <name type="scientific">Corynebacterium nasicanis</name>
    <dbReference type="NCBI Taxonomy" id="1448267"/>
    <lineage>
        <taxon>Bacteria</taxon>
        <taxon>Bacillati</taxon>
        <taxon>Actinomycetota</taxon>
        <taxon>Actinomycetes</taxon>
        <taxon>Mycobacteriales</taxon>
        <taxon>Corynebacteriaceae</taxon>
        <taxon>Corynebacterium</taxon>
    </lineage>
</organism>
<dbReference type="PANTHER" id="PTHR43581">
    <property type="entry name" value="ATP/GTP PHOSPHATASE"/>
    <property type="match status" value="1"/>
</dbReference>